<dbReference type="InterPro" id="IPR013783">
    <property type="entry name" value="Ig-like_fold"/>
</dbReference>
<dbReference type="PRINTS" id="PR00132">
    <property type="entry name" value="GLHYDRLASE2"/>
</dbReference>
<dbReference type="EMBL" id="LSBJ02000003">
    <property type="protein sequence ID" value="OAQ68659.1"/>
    <property type="molecule type" value="Genomic_DNA"/>
</dbReference>
<dbReference type="Proteomes" id="UP000078397">
    <property type="component" value="Unassembled WGS sequence"/>
</dbReference>
<evidence type="ECO:0000256" key="1">
    <source>
        <dbReference type="ARBA" id="ARBA00007401"/>
    </source>
</evidence>
<comment type="similarity">
    <text evidence="1">Belongs to the glycosyl hydrolase 2 family.</text>
</comment>
<evidence type="ECO:0000256" key="4">
    <source>
        <dbReference type="ARBA" id="ARBA00032230"/>
    </source>
</evidence>
<dbReference type="AlphaFoldDB" id="A0A179FUH9"/>
<proteinExistence type="inferred from homology"/>
<dbReference type="SUPFAM" id="SSF51445">
    <property type="entry name" value="(Trans)glycosidases"/>
    <property type="match status" value="1"/>
</dbReference>
<dbReference type="InterPro" id="IPR036156">
    <property type="entry name" value="Beta-gal/glucu_dom_sf"/>
</dbReference>
<reference evidence="6 7" key="1">
    <citation type="journal article" date="2016" name="PLoS Pathog.">
        <title>Biosynthesis of antibiotic leucinostatins in bio-control fungus Purpureocillium lilacinum and their inhibition on phytophthora revealed by genome mining.</title>
        <authorList>
            <person name="Wang G."/>
            <person name="Liu Z."/>
            <person name="Lin R."/>
            <person name="Li E."/>
            <person name="Mao Z."/>
            <person name="Ling J."/>
            <person name="Yang Y."/>
            <person name="Yin W.B."/>
            <person name="Xie B."/>
        </authorList>
    </citation>
    <scope>NUCLEOTIDE SEQUENCE [LARGE SCALE GENOMIC DNA]</scope>
    <source>
        <strain evidence="6">170</strain>
    </source>
</reference>
<evidence type="ECO:0000256" key="2">
    <source>
        <dbReference type="ARBA" id="ARBA00022801"/>
    </source>
</evidence>
<dbReference type="Gene3D" id="3.20.20.80">
    <property type="entry name" value="Glycosidases"/>
    <property type="match status" value="1"/>
</dbReference>
<dbReference type="GeneID" id="28848136"/>
<dbReference type="Gene3D" id="2.70.98.10">
    <property type="match status" value="1"/>
</dbReference>
<dbReference type="Gene3D" id="2.60.120.260">
    <property type="entry name" value="Galactose-binding domain-like"/>
    <property type="match status" value="1"/>
</dbReference>
<dbReference type="InterPro" id="IPR006101">
    <property type="entry name" value="Glyco_hydro_2"/>
</dbReference>
<keyword evidence="3" id="KW-0326">Glycosidase</keyword>
<evidence type="ECO:0000313" key="6">
    <source>
        <dbReference type="EMBL" id="OAQ68659.1"/>
    </source>
</evidence>
<dbReference type="Pfam" id="PF02837">
    <property type="entry name" value="Glyco_hydro_2_N"/>
    <property type="match status" value="1"/>
</dbReference>
<dbReference type="SMART" id="SM01038">
    <property type="entry name" value="Bgal_small_N"/>
    <property type="match status" value="1"/>
</dbReference>
<dbReference type="InterPro" id="IPR008979">
    <property type="entry name" value="Galactose-bd-like_sf"/>
</dbReference>
<dbReference type="InterPro" id="IPR004199">
    <property type="entry name" value="B-gal_small/dom_5"/>
</dbReference>
<dbReference type="PANTHER" id="PTHR46323">
    <property type="entry name" value="BETA-GALACTOSIDASE"/>
    <property type="match status" value="1"/>
</dbReference>
<name>A0A179FUH9_METCM</name>
<evidence type="ECO:0000256" key="3">
    <source>
        <dbReference type="ARBA" id="ARBA00023295"/>
    </source>
</evidence>
<dbReference type="PANTHER" id="PTHR46323:SF1">
    <property type="entry name" value="LACTASE"/>
    <property type="match status" value="1"/>
</dbReference>
<dbReference type="SUPFAM" id="SSF74650">
    <property type="entry name" value="Galactose mutarotase-like"/>
    <property type="match status" value="1"/>
</dbReference>
<comment type="caution">
    <text evidence="6">The sequence shown here is derived from an EMBL/GenBank/DDBJ whole genome shotgun (WGS) entry which is preliminary data.</text>
</comment>
<dbReference type="GO" id="GO:0004565">
    <property type="term" value="F:beta-galactosidase activity"/>
    <property type="evidence" value="ECO:0007669"/>
    <property type="project" value="InterPro"/>
</dbReference>
<dbReference type="Pfam" id="PF16353">
    <property type="entry name" value="LacZ_4"/>
    <property type="match status" value="1"/>
</dbReference>
<dbReference type="InterPro" id="IPR032312">
    <property type="entry name" value="LacZ_4"/>
</dbReference>
<dbReference type="Pfam" id="PF02929">
    <property type="entry name" value="Bgal_small_N"/>
    <property type="match status" value="1"/>
</dbReference>
<dbReference type="PROSITE" id="PS00608">
    <property type="entry name" value="GLYCOSYL_HYDROL_F2_2"/>
    <property type="match status" value="1"/>
</dbReference>
<sequence length="1043" mass="117945">MRFQPKGLPLQQDESRPDYCNEAVFRRNCLPTRSHHISETSLLLNGSWDFHLASSPAESPDPTTFKSVPWEKLTVPGHWQLQGYGKPWYTNVQYPIPVCPPYVPTENPTGTYRRIFHVPSTWSGDSQLRLRFDGVDSAYHVWVNKKLVGYAQGSRNPSEFDISDFVHRNESNEVVVKVYQWSDGTYIEDQDQWWLSGIFRDVHLISFAKDIRIEDWFLRTDLDEKYENATLQAAVDLFTTSEGKLSISVSELDKNGGERLVSAETTVNKGDTKAEISLQVSNPNKWTAETPYLYNVDITLSNQNAAPQTVRQRIGFRKVELKNGLMTVNGVRIHLRGTNRHEHHPHFGRAVPLEFAKRDLILMKKHNFNALRCSHQPNHPELLDLCDELGLWVMDEADLECHGFYDAVARPLDIPEEMDYEKRKQLAFPQAAQYTTNNPSWKAAYLDRMECLIQRDKNHTSVIMWSLGNEAFYGNNHKAMYAYAKKVDPGRLVHYEGDAHAETADMYSYMYPSVKRIIKLAKEEGVVNGKFEKPIILCEYAHAMGNGPGWLEDYENAFREYPRLQGGFIWEWANHGLWKEDAGYYAYGGDFGDVPNDGTFVMDGLLSSEHHPTHGLLEFKAVNHPVRFEVKDGQLVVENCYNFADLSHLAATFKLEEFGEDAHVLASGPLQLPAVQPGTTSSIPLPDAVAKYKSKEEVYLTISVKLGQETSWATAEHEVAWFQHRLQQSVKPASPSVTLDKLSSKLRVSSEGAIITVSGINFTYRFDQARGVIKSWIANEQEILETDPAVGAALYSSFWRPATDNDVPQSLPYWQRFGVDQLTSQLRSLHVDTSQQDRVVVRAHTFITPPVLAWGFDCEIDYIISNTGLLRINVTRLAATGSIPDHIPRIGFNLRLNKALDKVKWFGRGPGESYPDKKASQRLGIWKVDSVPDLHTPYDVPQENGNRMDTRWVTLTNTAPDPSGIRARRIGDNATFSFVASRHSAETIQAARHPPDLVEENATLLRLDVEVAGVGTGACGPGVREDLKVKCKEMSFGFELEAI</sequence>
<dbReference type="OrthoDB" id="408320at2759"/>
<dbReference type="SUPFAM" id="SSF49785">
    <property type="entry name" value="Galactose-binding domain-like"/>
    <property type="match status" value="1"/>
</dbReference>
<dbReference type="Pfam" id="PF02836">
    <property type="entry name" value="Glyco_hydro_2_C"/>
    <property type="match status" value="1"/>
</dbReference>
<dbReference type="SUPFAM" id="SSF49303">
    <property type="entry name" value="beta-Galactosidase/glucuronidase domain"/>
    <property type="match status" value="2"/>
</dbReference>
<keyword evidence="2" id="KW-0378">Hydrolase</keyword>
<feature type="domain" description="Beta galactosidase small chain/" evidence="5">
    <location>
        <begin position="756"/>
        <end position="1041"/>
    </location>
</feature>
<dbReference type="Pfam" id="PF00703">
    <property type="entry name" value="Glyco_hydro_2"/>
    <property type="match status" value="1"/>
</dbReference>
<evidence type="ECO:0000259" key="5">
    <source>
        <dbReference type="SMART" id="SM01038"/>
    </source>
</evidence>
<evidence type="ECO:0000313" key="7">
    <source>
        <dbReference type="Proteomes" id="UP000078397"/>
    </source>
</evidence>
<dbReference type="InterPro" id="IPR050347">
    <property type="entry name" value="Bact_Beta-galactosidase"/>
</dbReference>
<dbReference type="InterPro" id="IPR014718">
    <property type="entry name" value="GH-type_carb-bd"/>
</dbReference>
<dbReference type="GO" id="GO:0030246">
    <property type="term" value="F:carbohydrate binding"/>
    <property type="evidence" value="ECO:0007669"/>
    <property type="project" value="InterPro"/>
</dbReference>
<dbReference type="InterPro" id="IPR017853">
    <property type="entry name" value="GH"/>
</dbReference>
<protein>
    <recommendedName>
        <fullName evidence="4">Lactase</fullName>
    </recommendedName>
</protein>
<dbReference type="RefSeq" id="XP_018145509.1">
    <property type="nucleotide sequence ID" value="XM_018284142.1"/>
</dbReference>
<keyword evidence="7" id="KW-1185">Reference proteome</keyword>
<dbReference type="InterPro" id="IPR006104">
    <property type="entry name" value="Glyco_hydro_2_N"/>
</dbReference>
<dbReference type="GO" id="GO:0009341">
    <property type="term" value="C:beta-galactosidase complex"/>
    <property type="evidence" value="ECO:0007669"/>
    <property type="project" value="InterPro"/>
</dbReference>
<dbReference type="GO" id="GO:0005990">
    <property type="term" value="P:lactose catabolic process"/>
    <property type="evidence" value="ECO:0007669"/>
    <property type="project" value="TreeGrafter"/>
</dbReference>
<organism evidence="6 7">
    <name type="scientific">Pochonia chlamydosporia 170</name>
    <dbReference type="NCBI Taxonomy" id="1380566"/>
    <lineage>
        <taxon>Eukaryota</taxon>
        <taxon>Fungi</taxon>
        <taxon>Dikarya</taxon>
        <taxon>Ascomycota</taxon>
        <taxon>Pezizomycotina</taxon>
        <taxon>Sordariomycetes</taxon>
        <taxon>Hypocreomycetidae</taxon>
        <taxon>Hypocreales</taxon>
        <taxon>Clavicipitaceae</taxon>
        <taxon>Pochonia</taxon>
    </lineage>
</organism>
<dbReference type="InterPro" id="IPR011013">
    <property type="entry name" value="Gal_mutarotase_sf_dom"/>
</dbReference>
<dbReference type="FunFam" id="3.20.20.80:FF:000018">
    <property type="entry name" value="Beta-galactosidase"/>
    <property type="match status" value="1"/>
</dbReference>
<dbReference type="STRING" id="1380566.A0A179FUH9"/>
<dbReference type="KEGG" id="pchm:VFPPC_04869"/>
<dbReference type="InterPro" id="IPR006103">
    <property type="entry name" value="Glyco_hydro_2_cat"/>
</dbReference>
<dbReference type="InterPro" id="IPR023232">
    <property type="entry name" value="Glyco_hydro_2_AS"/>
</dbReference>
<dbReference type="Gene3D" id="2.60.40.10">
    <property type="entry name" value="Immunoglobulins"/>
    <property type="match status" value="2"/>
</dbReference>
<accession>A0A179FUH9</accession>
<dbReference type="InterPro" id="IPR006102">
    <property type="entry name" value="Ig-like_GH2"/>
</dbReference>
<gene>
    <name evidence="6" type="ORF">VFPPC_04869</name>
</gene>